<dbReference type="GO" id="GO:0005886">
    <property type="term" value="C:plasma membrane"/>
    <property type="evidence" value="ECO:0007669"/>
    <property type="project" value="UniProtKB-SubCell"/>
</dbReference>
<name>A0A501XEN0_9SPHN</name>
<feature type="transmembrane region" description="Helical" evidence="5">
    <location>
        <begin position="174"/>
        <end position="195"/>
    </location>
</feature>
<evidence type="ECO:0000256" key="2">
    <source>
        <dbReference type="ARBA" id="ARBA00022692"/>
    </source>
</evidence>
<keyword evidence="7" id="KW-1185">Reference proteome</keyword>
<proteinExistence type="inferred from homology"/>
<comment type="caution">
    <text evidence="6">The sequence shown here is derived from an EMBL/GenBank/DDBJ whole genome shotgun (WGS) entry which is preliminary data.</text>
</comment>
<reference evidence="6 7" key="1">
    <citation type="submission" date="2019-06" db="EMBL/GenBank/DDBJ databases">
        <authorList>
            <person name="Lee I."/>
            <person name="Jang G.I."/>
            <person name="Hwang C.Y."/>
        </authorList>
    </citation>
    <scope>NUCLEOTIDE SEQUENCE [LARGE SCALE GENOMIC DNA]</scope>
    <source>
        <strain evidence="6 7">PAMC 28131</strain>
    </source>
</reference>
<feature type="transmembrane region" description="Helical" evidence="5">
    <location>
        <begin position="201"/>
        <end position="220"/>
    </location>
</feature>
<comment type="subcellular location">
    <subcellularLocation>
        <location evidence="5">Cell membrane</location>
        <topology evidence="5">Multi-pass membrane protein</topology>
    </subcellularLocation>
    <subcellularLocation>
        <location evidence="1">Membrane</location>
        <topology evidence="1">Multi-pass membrane protein</topology>
    </subcellularLocation>
</comment>
<dbReference type="PANTHER" id="PTHR43701">
    <property type="entry name" value="MEMBRANE TRANSPORTER PROTEIN MJ0441-RELATED"/>
    <property type="match status" value="1"/>
</dbReference>
<feature type="transmembrane region" description="Helical" evidence="5">
    <location>
        <begin position="7"/>
        <end position="31"/>
    </location>
</feature>
<sequence>MEFGPDFFTFMAVGFLAQLVDGALGMAFGVISTSALVALGVPPAAASAGVHTVETVTTAVSGTSHAIARNVDWKLFARIAVPGVVGAVAGAYVLTSIPADKAKPLIQAYLGLLGLWLFWRGFRHIHVEREPKVVEPLGLAGGFLDAAGGGGWGPIVTSNLIVQGKSPRHTIGTVNAAEFFVTTSAAITFIYHLGWEVVTTATLGILAGGVIAAPFGAILAKKLRADTLMILVGAVLMLTSAFGIWRFLTA</sequence>
<feature type="transmembrane region" description="Helical" evidence="5">
    <location>
        <begin position="75"/>
        <end position="94"/>
    </location>
</feature>
<keyword evidence="3 5" id="KW-1133">Transmembrane helix</keyword>
<dbReference type="OrthoDB" id="45564at2"/>
<evidence type="ECO:0000256" key="4">
    <source>
        <dbReference type="ARBA" id="ARBA00023136"/>
    </source>
</evidence>
<evidence type="ECO:0000313" key="7">
    <source>
        <dbReference type="Proteomes" id="UP000319897"/>
    </source>
</evidence>
<dbReference type="AlphaFoldDB" id="A0A501XEN0"/>
<evidence type="ECO:0000256" key="5">
    <source>
        <dbReference type="RuleBase" id="RU363041"/>
    </source>
</evidence>
<evidence type="ECO:0000256" key="1">
    <source>
        <dbReference type="ARBA" id="ARBA00004141"/>
    </source>
</evidence>
<dbReference type="InterPro" id="IPR051598">
    <property type="entry name" value="TSUP/Inactive_protease-like"/>
</dbReference>
<dbReference type="Pfam" id="PF01925">
    <property type="entry name" value="TauE"/>
    <property type="match status" value="1"/>
</dbReference>
<feature type="transmembrane region" description="Helical" evidence="5">
    <location>
        <begin position="106"/>
        <end position="122"/>
    </location>
</feature>
<accession>A0A501XEN0</accession>
<keyword evidence="2 5" id="KW-0812">Transmembrane</keyword>
<comment type="similarity">
    <text evidence="5">Belongs to the 4-toluene sulfonate uptake permease (TSUP) (TC 2.A.102) family.</text>
</comment>
<keyword evidence="4 5" id="KW-0472">Membrane</keyword>
<dbReference type="RefSeq" id="WP_140929157.1">
    <property type="nucleotide sequence ID" value="NZ_VFSU01000032.1"/>
</dbReference>
<evidence type="ECO:0000313" key="6">
    <source>
        <dbReference type="EMBL" id="TPE59022.1"/>
    </source>
</evidence>
<feature type="transmembrane region" description="Helical" evidence="5">
    <location>
        <begin position="227"/>
        <end position="248"/>
    </location>
</feature>
<dbReference type="EMBL" id="VFSU01000032">
    <property type="protein sequence ID" value="TPE59022.1"/>
    <property type="molecule type" value="Genomic_DNA"/>
</dbReference>
<dbReference type="PANTHER" id="PTHR43701:SF12">
    <property type="entry name" value="MEMBRANE TRANSPORTER PROTEIN YTNM-RELATED"/>
    <property type="match status" value="1"/>
</dbReference>
<protein>
    <recommendedName>
        <fullName evidence="5">Probable membrane transporter protein</fullName>
    </recommendedName>
</protein>
<evidence type="ECO:0000256" key="3">
    <source>
        <dbReference type="ARBA" id="ARBA00022989"/>
    </source>
</evidence>
<organism evidence="6 7">
    <name type="scientific">Sandaracinobacter neustonicus</name>
    <dbReference type="NCBI Taxonomy" id="1715348"/>
    <lineage>
        <taxon>Bacteria</taxon>
        <taxon>Pseudomonadati</taxon>
        <taxon>Pseudomonadota</taxon>
        <taxon>Alphaproteobacteria</taxon>
        <taxon>Sphingomonadales</taxon>
        <taxon>Sphingosinicellaceae</taxon>
        <taxon>Sandaracinobacter</taxon>
    </lineage>
</organism>
<gene>
    <name evidence="6" type="ORF">FJQ54_14565</name>
</gene>
<dbReference type="InterPro" id="IPR002781">
    <property type="entry name" value="TM_pro_TauE-like"/>
</dbReference>
<dbReference type="Proteomes" id="UP000319897">
    <property type="component" value="Unassembled WGS sequence"/>
</dbReference>
<keyword evidence="5" id="KW-1003">Cell membrane</keyword>